<protein>
    <recommendedName>
        <fullName evidence="1">ChsH2 C-terminal OB-fold domain-containing protein</fullName>
    </recommendedName>
</protein>
<dbReference type="Proteomes" id="UP000286716">
    <property type="component" value="Unassembled WGS sequence"/>
</dbReference>
<dbReference type="Pfam" id="PF01796">
    <property type="entry name" value="OB_ChsH2_C"/>
    <property type="match status" value="1"/>
</dbReference>
<dbReference type="OrthoDB" id="4714412at2"/>
<feature type="domain" description="ChsH2 C-terminal OB-fold" evidence="1">
    <location>
        <begin position="40"/>
        <end position="108"/>
    </location>
</feature>
<dbReference type="InterPro" id="IPR012340">
    <property type="entry name" value="NA-bd_OB-fold"/>
</dbReference>
<organism evidence="2 3">
    <name type="scientific">Amycolatopsis balhimycina DSM 5908</name>
    <dbReference type="NCBI Taxonomy" id="1081091"/>
    <lineage>
        <taxon>Bacteria</taxon>
        <taxon>Bacillati</taxon>
        <taxon>Actinomycetota</taxon>
        <taxon>Actinomycetes</taxon>
        <taxon>Pseudonocardiales</taxon>
        <taxon>Pseudonocardiaceae</taxon>
        <taxon>Amycolatopsis</taxon>
    </lineage>
</organism>
<keyword evidence="3" id="KW-1185">Reference proteome</keyword>
<gene>
    <name evidence="2" type="ORF">DMA12_10030</name>
</gene>
<dbReference type="SUPFAM" id="SSF50249">
    <property type="entry name" value="Nucleic acid-binding proteins"/>
    <property type="match status" value="1"/>
</dbReference>
<proteinExistence type="predicted"/>
<evidence type="ECO:0000313" key="3">
    <source>
        <dbReference type="Proteomes" id="UP000286716"/>
    </source>
</evidence>
<evidence type="ECO:0000259" key="1">
    <source>
        <dbReference type="Pfam" id="PF01796"/>
    </source>
</evidence>
<reference evidence="2 3" key="1">
    <citation type="submission" date="2018-05" db="EMBL/GenBank/DDBJ databases">
        <title>Evolution of GPA BGCs.</title>
        <authorList>
            <person name="Waglechner N."/>
            <person name="Wright G.D."/>
        </authorList>
    </citation>
    <scope>NUCLEOTIDE SEQUENCE [LARGE SCALE GENOMIC DNA]</scope>
    <source>
        <strain evidence="2 3">DSM 5908</strain>
    </source>
</reference>
<comment type="caution">
    <text evidence="2">The sequence shown here is derived from an EMBL/GenBank/DDBJ whole genome shotgun (WGS) entry which is preliminary data.</text>
</comment>
<name>A0A428WVL0_AMYBA</name>
<dbReference type="EMBL" id="QHHU01000011">
    <property type="protein sequence ID" value="RSM47115.1"/>
    <property type="molecule type" value="Genomic_DNA"/>
</dbReference>
<dbReference type="InterPro" id="IPR002878">
    <property type="entry name" value="ChsH2_C"/>
</dbReference>
<sequence length="130" mass="14484">MAVADGLFTWPSAEPRLIASRGDDGVLSFPARPGEEQYLLGRRGTLWAFTTQQFRPPSPPYDGNDTDETFQPYALGYVELPGELLVQARFTESDPAKLRIGQPMELRIVPYTTREDGTEVLTYAFEPVAS</sequence>
<dbReference type="AlphaFoldDB" id="A0A428WVL0"/>
<accession>A0A428WVL0</accession>
<evidence type="ECO:0000313" key="2">
    <source>
        <dbReference type="EMBL" id="RSM47115.1"/>
    </source>
</evidence>